<dbReference type="EMBL" id="JAULSV010000006">
    <property type="protein sequence ID" value="KAK0641523.1"/>
    <property type="molecule type" value="Genomic_DNA"/>
</dbReference>
<dbReference type="Proteomes" id="UP001174936">
    <property type="component" value="Unassembled WGS sequence"/>
</dbReference>
<organism evidence="1 2">
    <name type="scientific">Cercophora newfieldiana</name>
    <dbReference type="NCBI Taxonomy" id="92897"/>
    <lineage>
        <taxon>Eukaryota</taxon>
        <taxon>Fungi</taxon>
        <taxon>Dikarya</taxon>
        <taxon>Ascomycota</taxon>
        <taxon>Pezizomycotina</taxon>
        <taxon>Sordariomycetes</taxon>
        <taxon>Sordariomycetidae</taxon>
        <taxon>Sordariales</taxon>
        <taxon>Lasiosphaeriaceae</taxon>
        <taxon>Cercophora</taxon>
    </lineage>
</organism>
<keyword evidence="2" id="KW-1185">Reference proteome</keyword>
<comment type="caution">
    <text evidence="1">The sequence shown here is derived from an EMBL/GenBank/DDBJ whole genome shotgun (WGS) entry which is preliminary data.</text>
</comment>
<reference evidence="1" key="1">
    <citation type="submission" date="2023-06" db="EMBL/GenBank/DDBJ databases">
        <title>Genome-scale phylogeny and comparative genomics of the fungal order Sordariales.</title>
        <authorList>
            <consortium name="Lawrence Berkeley National Laboratory"/>
            <person name="Hensen N."/>
            <person name="Bonometti L."/>
            <person name="Westerberg I."/>
            <person name="Brannstrom I.O."/>
            <person name="Guillou S."/>
            <person name="Cros-Aarteil S."/>
            <person name="Calhoun S."/>
            <person name="Haridas S."/>
            <person name="Kuo A."/>
            <person name="Mondo S."/>
            <person name="Pangilinan J."/>
            <person name="Riley R."/>
            <person name="Labutti K."/>
            <person name="Andreopoulos B."/>
            <person name="Lipzen A."/>
            <person name="Chen C."/>
            <person name="Yanf M."/>
            <person name="Daum C."/>
            <person name="Ng V."/>
            <person name="Clum A."/>
            <person name="Steindorff A."/>
            <person name="Ohm R."/>
            <person name="Martin F."/>
            <person name="Silar P."/>
            <person name="Natvig D."/>
            <person name="Lalanne C."/>
            <person name="Gautier V."/>
            <person name="Ament-Velasquez S.L."/>
            <person name="Kruys A."/>
            <person name="Hutchinson M.I."/>
            <person name="Powell A.J."/>
            <person name="Barry K."/>
            <person name="Miller A.N."/>
            <person name="Grigoriev I.V."/>
            <person name="Debuchy R."/>
            <person name="Gladieux P."/>
            <person name="Thoren M.H."/>
            <person name="Johannesson H."/>
        </authorList>
    </citation>
    <scope>NUCLEOTIDE SEQUENCE</scope>
    <source>
        <strain evidence="1">SMH2532-1</strain>
    </source>
</reference>
<name>A0AA39XWF8_9PEZI</name>
<accession>A0AA39XWF8</accession>
<proteinExistence type="predicted"/>
<dbReference type="AlphaFoldDB" id="A0AA39XWF8"/>
<protein>
    <submittedName>
        <fullName evidence="1">Uncharacterized protein</fullName>
    </submittedName>
</protein>
<sequence>MFWKTPREFQGRYREAKPGCSMPCAGPEHRGGGRGVSRLGCLGSYSAPFCPFRYSRDLFRVMGFQQVVCQSLRIDKKSLPRPGICHFWHTGDRVRQSTSGREIDGCAIARMYPDDVMACSGLKVYIRGI</sequence>
<evidence type="ECO:0000313" key="1">
    <source>
        <dbReference type="EMBL" id="KAK0641523.1"/>
    </source>
</evidence>
<evidence type="ECO:0000313" key="2">
    <source>
        <dbReference type="Proteomes" id="UP001174936"/>
    </source>
</evidence>
<gene>
    <name evidence="1" type="ORF">B0T16DRAFT_216157</name>
</gene>